<dbReference type="InterPro" id="IPR017652">
    <property type="entry name" value="Ac/SucOrn_transaminase_bac"/>
</dbReference>
<dbReference type="NCBIfam" id="TIGR03246">
    <property type="entry name" value="arg_catab_astC"/>
    <property type="match status" value="1"/>
</dbReference>
<dbReference type="PANTHER" id="PTHR11986">
    <property type="entry name" value="AMINOTRANSFERASE CLASS III"/>
    <property type="match status" value="1"/>
</dbReference>
<comment type="subunit">
    <text evidence="4">Homodimer.</text>
</comment>
<gene>
    <name evidence="4" type="primary">argD</name>
    <name evidence="5" type="ORF">EHS89_12450</name>
</gene>
<dbReference type="SUPFAM" id="SSF53383">
    <property type="entry name" value="PLP-dependent transferases"/>
    <property type="match status" value="1"/>
</dbReference>
<dbReference type="GO" id="GO:0006526">
    <property type="term" value="P:L-arginine biosynthetic process"/>
    <property type="evidence" value="ECO:0007669"/>
    <property type="project" value="UniProtKB-UniRule"/>
</dbReference>
<dbReference type="OrthoDB" id="9801052at2"/>
<dbReference type="InterPro" id="IPR050103">
    <property type="entry name" value="Class-III_PLP-dep_AT"/>
</dbReference>
<evidence type="ECO:0000313" key="5">
    <source>
        <dbReference type="EMBL" id="RRC98978.1"/>
    </source>
</evidence>
<evidence type="ECO:0000313" key="6">
    <source>
        <dbReference type="Proteomes" id="UP000267535"/>
    </source>
</evidence>
<reference evidence="5 6" key="1">
    <citation type="submission" date="2018-11" db="EMBL/GenBank/DDBJ databases">
        <title>The draft genome sequence of Amphritea balenae JAMM 1525T.</title>
        <authorList>
            <person name="Fang Z."/>
            <person name="Zhang Y."/>
            <person name="Han X."/>
        </authorList>
    </citation>
    <scope>NUCLEOTIDE SEQUENCE [LARGE SCALE GENOMIC DNA]</scope>
    <source>
        <strain evidence="5 6">JAMM 1525</strain>
    </source>
</reference>
<dbReference type="InterPro" id="IPR004636">
    <property type="entry name" value="AcOrn/SuccOrn_fam"/>
</dbReference>
<keyword evidence="1 4" id="KW-0032">Aminotransferase</keyword>
<dbReference type="InterPro" id="IPR005814">
    <property type="entry name" value="Aminotrans_3"/>
</dbReference>
<dbReference type="InterPro" id="IPR049704">
    <property type="entry name" value="Aminotrans_3_PPA_site"/>
</dbReference>
<dbReference type="UniPathway" id="UPA00068">
    <property type="reaction ID" value="UER00109"/>
</dbReference>
<dbReference type="PANTHER" id="PTHR11986:SF113">
    <property type="entry name" value="SUCCINYLORNITHINE TRANSAMINASE"/>
    <property type="match status" value="1"/>
</dbReference>
<dbReference type="AlphaFoldDB" id="A0A3P1SPA0"/>
<dbReference type="FunFam" id="3.40.640.10:FF:000004">
    <property type="entry name" value="Acetylornithine aminotransferase"/>
    <property type="match status" value="1"/>
</dbReference>
<comment type="similarity">
    <text evidence="4">Belongs to the class-III pyridoxal-phosphate-dependent aminotransferase family. ArgD subfamily.</text>
</comment>
<dbReference type="RefSeq" id="WP_124926477.1">
    <property type="nucleotide sequence ID" value="NZ_BMOH01000002.1"/>
</dbReference>
<feature type="binding site" evidence="4">
    <location>
        <position position="141"/>
    </location>
    <ligand>
        <name>N(2)-acetyl-L-ornithine</name>
        <dbReference type="ChEBI" id="CHEBI:57805"/>
    </ligand>
</feature>
<comment type="cofactor">
    <cofactor evidence="4">
        <name>pyridoxal 5'-phosphate</name>
        <dbReference type="ChEBI" id="CHEBI:597326"/>
    </cofactor>
    <text evidence="4">Binds 1 pyridoxal phosphate per subunit.</text>
</comment>
<evidence type="ECO:0000256" key="3">
    <source>
        <dbReference type="ARBA" id="ARBA00022898"/>
    </source>
</evidence>
<feature type="binding site" evidence="4">
    <location>
        <position position="281"/>
    </location>
    <ligand>
        <name>pyridoxal 5'-phosphate</name>
        <dbReference type="ChEBI" id="CHEBI:597326"/>
    </ligand>
</feature>
<dbReference type="Pfam" id="PF00202">
    <property type="entry name" value="Aminotran_3"/>
    <property type="match status" value="1"/>
</dbReference>
<evidence type="ECO:0000256" key="4">
    <source>
        <dbReference type="HAMAP-Rule" id="MF_01107"/>
    </source>
</evidence>
<feature type="binding site" evidence="4">
    <location>
        <begin position="105"/>
        <end position="106"/>
    </location>
    <ligand>
        <name>pyridoxal 5'-phosphate</name>
        <dbReference type="ChEBI" id="CHEBI:597326"/>
    </ligand>
</feature>
<keyword evidence="4" id="KW-0028">Amino-acid biosynthesis</keyword>
<keyword evidence="6" id="KW-1185">Reference proteome</keyword>
<dbReference type="EMBL" id="RQXV01000006">
    <property type="protein sequence ID" value="RRC98978.1"/>
    <property type="molecule type" value="Genomic_DNA"/>
</dbReference>
<dbReference type="CDD" id="cd00610">
    <property type="entry name" value="OAT_like"/>
    <property type="match status" value="1"/>
</dbReference>
<keyword evidence="4" id="KW-0963">Cytoplasm</keyword>
<name>A0A3P1SPA0_9GAMM</name>
<dbReference type="PIRSF" id="PIRSF000521">
    <property type="entry name" value="Transaminase_4ab_Lys_Orn"/>
    <property type="match status" value="1"/>
</dbReference>
<dbReference type="InterPro" id="IPR015424">
    <property type="entry name" value="PyrdxlP-dep_Trfase"/>
</dbReference>
<dbReference type="Gene3D" id="3.90.1150.10">
    <property type="entry name" value="Aspartate Aminotransferase, domain 1"/>
    <property type="match status" value="1"/>
</dbReference>
<feature type="modified residue" description="N6-(pyridoxal phosphate)lysine" evidence="4">
    <location>
        <position position="252"/>
    </location>
</feature>
<feature type="binding site" evidence="4">
    <location>
        <begin position="223"/>
        <end position="226"/>
    </location>
    <ligand>
        <name>pyridoxal 5'-phosphate</name>
        <dbReference type="ChEBI" id="CHEBI:597326"/>
    </ligand>
</feature>
<dbReference type="GO" id="GO:0005737">
    <property type="term" value="C:cytoplasm"/>
    <property type="evidence" value="ECO:0007669"/>
    <property type="project" value="UniProtKB-SubCell"/>
</dbReference>
<protein>
    <recommendedName>
        <fullName evidence="4">Acetylornithine aminotransferase</fullName>
        <shortName evidence="4">ACOAT</shortName>
        <ecNumber evidence="4">2.6.1.11</ecNumber>
    </recommendedName>
</protein>
<dbReference type="GO" id="GO:0030170">
    <property type="term" value="F:pyridoxal phosphate binding"/>
    <property type="evidence" value="ECO:0007669"/>
    <property type="project" value="InterPro"/>
</dbReference>
<dbReference type="GO" id="GO:0003992">
    <property type="term" value="F:N2-acetyl-L-ornithine:2-oxoglutarate 5-aminotransferase activity"/>
    <property type="evidence" value="ECO:0007669"/>
    <property type="project" value="UniProtKB-UniRule"/>
</dbReference>
<organism evidence="5 6">
    <name type="scientific">Amphritea balenae</name>
    <dbReference type="NCBI Taxonomy" id="452629"/>
    <lineage>
        <taxon>Bacteria</taxon>
        <taxon>Pseudomonadati</taxon>
        <taxon>Pseudomonadota</taxon>
        <taxon>Gammaproteobacteria</taxon>
        <taxon>Oceanospirillales</taxon>
        <taxon>Oceanospirillaceae</taxon>
        <taxon>Amphritea</taxon>
    </lineage>
</organism>
<comment type="pathway">
    <text evidence="4">Amino-acid biosynthesis; L-arginine biosynthesis; N(2)-acetyl-L-ornithine from L-glutamate: step 4/4.</text>
</comment>
<evidence type="ECO:0000256" key="1">
    <source>
        <dbReference type="ARBA" id="ARBA00022576"/>
    </source>
</evidence>
<comment type="subcellular location">
    <subcellularLocation>
        <location evidence="4">Cytoplasm</location>
    </subcellularLocation>
</comment>
<keyword evidence="4" id="KW-0055">Arginine biosynthesis</keyword>
<comment type="miscellaneous">
    <text evidence="4">May also have succinyldiaminopimelate aminotransferase activity, thus carrying out the corresponding step in lysine biosynthesis.</text>
</comment>
<dbReference type="PROSITE" id="PS00600">
    <property type="entry name" value="AA_TRANSFER_CLASS_3"/>
    <property type="match status" value="1"/>
</dbReference>
<keyword evidence="2 4" id="KW-0808">Transferase</keyword>
<dbReference type="Gene3D" id="3.40.640.10">
    <property type="entry name" value="Type I PLP-dependent aspartate aminotransferase-like (Major domain)"/>
    <property type="match status" value="1"/>
</dbReference>
<dbReference type="NCBIfam" id="NF009047">
    <property type="entry name" value="PRK12381.1"/>
    <property type="match status" value="1"/>
</dbReference>
<dbReference type="InterPro" id="IPR015422">
    <property type="entry name" value="PyrdxlP-dep_Trfase_small"/>
</dbReference>
<dbReference type="EC" id="2.6.1.11" evidence="4"/>
<sequence>MDATITRHGFDEVMVPNYAPSQIIPVRGSGSRVWDQSGKEYIDFAGGIAVNALGHCHTELVNALKAQGEQLWHLSNVWTNEPAIRLARQLCAATFAEQVYFANSGAEANEAAFKLARKYAKDHYSAEKTEIIAFNNAFHGRTLFTVSVGGQEKYCRGFEPLPGDITHLPFNDLASIEYQISDRTCAVVVEPIQGEAGILPAEPIFLEGLRALCDKHNALLIFDEIQTGMGRTGDLFAYQGTKVTPDILTSAKALGCGVPIGAMLTTKIIAESFSVATHGSTYGGNPLACAVASRALELINDPTLLAGVKQRHQTFMSGLQQLNSKIGLFSDIRGQGLLIGCELKPAWQGKARELLTFAQEQGLMILIAGPDVIRLAPSLIIPYPDINKGLQQLAQAMLALKMGY</sequence>
<dbReference type="NCBIfam" id="NF003468">
    <property type="entry name" value="PRK05093.1"/>
    <property type="match status" value="1"/>
</dbReference>
<dbReference type="NCBIfam" id="TIGR00707">
    <property type="entry name" value="argD"/>
    <property type="match status" value="1"/>
</dbReference>
<accession>A0A3P1SPA0</accession>
<feature type="binding site" evidence="4">
    <location>
        <position position="280"/>
    </location>
    <ligand>
        <name>N(2)-acetyl-L-ornithine</name>
        <dbReference type="ChEBI" id="CHEBI:57805"/>
    </ligand>
</feature>
<dbReference type="Proteomes" id="UP000267535">
    <property type="component" value="Unassembled WGS sequence"/>
</dbReference>
<dbReference type="InterPro" id="IPR015421">
    <property type="entry name" value="PyrdxlP-dep_Trfase_major"/>
</dbReference>
<dbReference type="NCBIfam" id="NF002325">
    <property type="entry name" value="PRK01278.1"/>
    <property type="match status" value="1"/>
</dbReference>
<feature type="binding site" evidence="4">
    <location>
        <position position="138"/>
    </location>
    <ligand>
        <name>pyridoxal 5'-phosphate</name>
        <dbReference type="ChEBI" id="CHEBI:597326"/>
    </ligand>
</feature>
<comment type="catalytic activity">
    <reaction evidence="4">
        <text>N(2)-acetyl-L-ornithine + 2-oxoglutarate = N-acetyl-L-glutamate 5-semialdehyde + L-glutamate</text>
        <dbReference type="Rhea" id="RHEA:18049"/>
        <dbReference type="ChEBI" id="CHEBI:16810"/>
        <dbReference type="ChEBI" id="CHEBI:29123"/>
        <dbReference type="ChEBI" id="CHEBI:29985"/>
        <dbReference type="ChEBI" id="CHEBI:57805"/>
        <dbReference type="EC" id="2.6.1.11"/>
    </reaction>
</comment>
<evidence type="ECO:0000256" key="2">
    <source>
        <dbReference type="ARBA" id="ARBA00022679"/>
    </source>
</evidence>
<comment type="caution">
    <text evidence="5">The sequence shown here is derived from an EMBL/GenBank/DDBJ whole genome shotgun (WGS) entry which is preliminary data.</text>
</comment>
<proteinExistence type="inferred from homology"/>
<keyword evidence="3 4" id="KW-0663">Pyridoxal phosphate</keyword>
<dbReference type="GO" id="GO:0042802">
    <property type="term" value="F:identical protein binding"/>
    <property type="evidence" value="ECO:0007669"/>
    <property type="project" value="TreeGrafter"/>
</dbReference>
<dbReference type="HAMAP" id="MF_01107">
    <property type="entry name" value="ArgD_aminotrans_3"/>
    <property type="match status" value="1"/>
</dbReference>